<evidence type="ECO:0000256" key="1">
    <source>
        <dbReference type="SAM" id="MobiDB-lite"/>
    </source>
</evidence>
<gene>
    <name evidence="2" type="ORF">HDA36_003021</name>
</gene>
<sequence length="81" mass="8478">MSPEMTDESGPHLSIVRGDASPEEIAALVAVVTARVRAARAADGAAAAGQRPDSAWRRSARAPRRIAEPGPGAWRRSLHPG</sequence>
<protein>
    <recommendedName>
        <fullName evidence="4">Acyl-CoA carboxylase epsilon subunit</fullName>
    </recommendedName>
</protein>
<evidence type="ECO:0000313" key="2">
    <source>
        <dbReference type="EMBL" id="MBB5432937.1"/>
    </source>
</evidence>
<dbReference type="RefSeq" id="WP_376769070.1">
    <property type="nucleotide sequence ID" value="NZ_BAAAJD010000134.1"/>
</dbReference>
<dbReference type="GO" id="GO:0004658">
    <property type="term" value="F:propionyl-CoA carboxylase activity"/>
    <property type="evidence" value="ECO:0007669"/>
    <property type="project" value="InterPro"/>
</dbReference>
<organism evidence="2 3">
    <name type="scientific">Nocardiopsis composta</name>
    <dbReference type="NCBI Taxonomy" id="157465"/>
    <lineage>
        <taxon>Bacteria</taxon>
        <taxon>Bacillati</taxon>
        <taxon>Actinomycetota</taxon>
        <taxon>Actinomycetes</taxon>
        <taxon>Streptosporangiales</taxon>
        <taxon>Nocardiopsidaceae</taxon>
        <taxon>Nocardiopsis</taxon>
    </lineage>
</organism>
<accession>A0A7W8QM12</accession>
<proteinExistence type="predicted"/>
<feature type="compositionally biased region" description="Low complexity" evidence="1">
    <location>
        <begin position="42"/>
        <end position="53"/>
    </location>
</feature>
<reference evidence="2 3" key="1">
    <citation type="submission" date="2020-08" db="EMBL/GenBank/DDBJ databases">
        <title>Sequencing the genomes of 1000 actinobacteria strains.</title>
        <authorList>
            <person name="Klenk H.-P."/>
        </authorList>
    </citation>
    <scope>NUCLEOTIDE SEQUENCE [LARGE SCALE GENOMIC DNA]</scope>
    <source>
        <strain evidence="2 3">DSM 44551</strain>
    </source>
</reference>
<dbReference type="Pfam" id="PF13822">
    <property type="entry name" value="ACC_epsilon"/>
    <property type="match status" value="1"/>
</dbReference>
<dbReference type="Proteomes" id="UP000572635">
    <property type="component" value="Unassembled WGS sequence"/>
</dbReference>
<dbReference type="InterPro" id="IPR032716">
    <property type="entry name" value="ACC_epsilon"/>
</dbReference>
<dbReference type="GO" id="GO:0003989">
    <property type="term" value="F:acetyl-CoA carboxylase activity"/>
    <property type="evidence" value="ECO:0007669"/>
    <property type="project" value="InterPro"/>
</dbReference>
<dbReference type="EMBL" id="JACHDB010000001">
    <property type="protein sequence ID" value="MBB5432937.1"/>
    <property type="molecule type" value="Genomic_DNA"/>
</dbReference>
<name>A0A7W8QM12_9ACTN</name>
<comment type="caution">
    <text evidence="2">The sequence shown here is derived from an EMBL/GenBank/DDBJ whole genome shotgun (WGS) entry which is preliminary data.</text>
</comment>
<feature type="region of interest" description="Disordered" evidence="1">
    <location>
        <begin position="42"/>
        <end position="81"/>
    </location>
</feature>
<evidence type="ECO:0000313" key="3">
    <source>
        <dbReference type="Proteomes" id="UP000572635"/>
    </source>
</evidence>
<dbReference type="AlphaFoldDB" id="A0A7W8QM12"/>
<keyword evidence="3" id="KW-1185">Reference proteome</keyword>
<evidence type="ECO:0008006" key="4">
    <source>
        <dbReference type="Google" id="ProtNLM"/>
    </source>
</evidence>